<reference evidence="1 2" key="2">
    <citation type="journal article" date="2022" name="Mol. Ecol. Resour.">
        <title>The genomes of chicory, endive, great burdock and yacon provide insights into Asteraceae paleo-polyploidization history and plant inulin production.</title>
        <authorList>
            <person name="Fan W."/>
            <person name="Wang S."/>
            <person name="Wang H."/>
            <person name="Wang A."/>
            <person name="Jiang F."/>
            <person name="Liu H."/>
            <person name="Zhao H."/>
            <person name="Xu D."/>
            <person name="Zhang Y."/>
        </authorList>
    </citation>
    <scope>NUCLEOTIDE SEQUENCE [LARGE SCALE GENOMIC DNA]</scope>
    <source>
        <strain evidence="2">cv. Yunnan</strain>
        <tissue evidence="1">Leaves</tissue>
    </source>
</reference>
<organism evidence="1 2">
    <name type="scientific">Smallanthus sonchifolius</name>
    <dbReference type="NCBI Taxonomy" id="185202"/>
    <lineage>
        <taxon>Eukaryota</taxon>
        <taxon>Viridiplantae</taxon>
        <taxon>Streptophyta</taxon>
        <taxon>Embryophyta</taxon>
        <taxon>Tracheophyta</taxon>
        <taxon>Spermatophyta</taxon>
        <taxon>Magnoliopsida</taxon>
        <taxon>eudicotyledons</taxon>
        <taxon>Gunneridae</taxon>
        <taxon>Pentapetalae</taxon>
        <taxon>asterids</taxon>
        <taxon>campanulids</taxon>
        <taxon>Asterales</taxon>
        <taxon>Asteraceae</taxon>
        <taxon>Asteroideae</taxon>
        <taxon>Heliantheae alliance</taxon>
        <taxon>Millerieae</taxon>
        <taxon>Smallanthus</taxon>
    </lineage>
</organism>
<accession>A0ACB9I6Q4</accession>
<evidence type="ECO:0000313" key="1">
    <source>
        <dbReference type="EMBL" id="KAI3802737.1"/>
    </source>
</evidence>
<gene>
    <name evidence="1" type="ORF">L1987_30878</name>
</gene>
<keyword evidence="2" id="KW-1185">Reference proteome</keyword>
<protein>
    <submittedName>
        <fullName evidence="1">Uncharacterized protein</fullName>
    </submittedName>
</protein>
<evidence type="ECO:0000313" key="2">
    <source>
        <dbReference type="Proteomes" id="UP001056120"/>
    </source>
</evidence>
<dbReference type="Proteomes" id="UP001056120">
    <property type="component" value="Linkage Group LG10"/>
</dbReference>
<sequence length="466" mass="53824">MKSMLCRRKVLVLLDDVDKLGQLEALAGKHNWFGSGNRIIITTRDQHLLRTHKVDHVYPIRLLSNDEAIQLLKRHANNEQDPIVDYETLSSRVISYASGLPLALRKELFLDIACFWRFRRPDDAMEILETCGYHPETGIKEMGHYIVRGEHPKNPKEHSIVWKREEIKEMCFGDATMENDKTEAITYFVNRADDHDLSSRFCKIVSNMKKLRWLKVTTDDDVKGDRGPNFLSNELKYIDWVGYPTTSPFPDSFQPINLVVLKLRNSKQKELWKGCKYLPQLKVLQLEEMKKLLSTPDFHGLPRLQKLTLESCYELEEIHPSFGNHTSLEFLNGKAIENGSMLLLLPGLEIAMGFTPPLLRGSRYTLQLPESWCDDFSGFLMCAVSKYYFISRDFLKISVKQELSGLDSKDDVVWEESDGDENTLVWYVSFGSLRCTAWWDQTYKALSFENADDRCSGFGVRKVEVV</sequence>
<proteinExistence type="predicted"/>
<name>A0ACB9I6Q4_9ASTR</name>
<comment type="caution">
    <text evidence="1">The sequence shown here is derived from an EMBL/GenBank/DDBJ whole genome shotgun (WGS) entry which is preliminary data.</text>
</comment>
<dbReference type="EMBL" id="CM042027">
    <property type="protein sequence ID" value="KAI3802737.1"/>
    <property type="molecule type" value="Genomic_DNA"/>
</dbReference>
<reference evidence="2" key="1">
    <citation type="journal article" date="2022" name="Mol. Ecol. Resour.">
        <title>The genomes of chicory, endive, great burdock and yacon provide insights into Asteraceae palaeo-polyploidization history and plant inulin production.</title>
        <authorList>
            <person name="Fan W."/>
            <person name="Wang S."/>
            <person name="Wang H."/>
            <person name="Wang A."/>
            <person name="Jiang F."/>
            <person name="Liu H."/>
            <person name="Zhao H."/>
            <person name="Xu D."/>
            <person name="Zhang Y."/>
        </authorList>
    </citation>
    <scope>NUCLEOTIDE SEQUENCE [LARGE SCALE GENOMIC DNA]</scope>
    <source>
        <strain evidence="2">cv. Yunnan</strain>
    </source>
</reference>